<dbReference type="PRINTS" id="PR01023">
    <property type="entry name" value="NAFLGMOTY"/>
</dbReference>
<feature type="domain" description="OmpA-like" evidence="2">
    <location>
        <begin position="113"/>
        <end position="226"/>
    </location>
</feature>
<evidence type="ECO:0000313" key="3">
    <source>
        <dbReference type="EMBL" id="AEE50457.1"/>
    </source>
</evidence>
<dbReference type="CDD" id="cd07185">
    <property type="entry name" value="OmpA_C-like"/>
    <property type="match status" value="1"/>
</dbReference>
<dbReference type="Proteomes" id="UP000008461">
    <property type="component" value="Chromosome"/>
</dbReference>
<accession>F4KYQ1</accession>
<dbReference type="GO" id="GO:0016020">
    <property type="term" value="C:membrane"/>
    <property type="evidence" value="ECO:0007669"/>
    <property type="project" value="UniProtKB-UniRule"/>
</dbReference>
<dbReference type="EMBL" id="CP002691">
    <property type="protein sequence ID" value="AEE50457.1"/>
    <property type="molecule type" value="Genomic_DNA"/>
</dbReference>
<dbReference type="PANTHER" id="PTHR30329:SF21">
    <property type="entry name" value="LIPOPROTEIN YIAD-RELATED"/>
    <property type="match status" value="1"/>
</dbReference>
<evidence type="ECO:0000259" key="2">
    <source>
        <dbReference type="PROSITE" id="PS51123"/>
    </source>
</evidence>
<dbReference type="PROSITE" id="PS51123">
    <property type="entry name" value="OMPA_2"/>
    <property type="match status" value="1"/>
</dbReference>
<evidence type="ECO:0000313" key="4">
    <source>
        <dbReference type="Proteomes" id="UP000008461"/>
    </source>
</evidence>
<keyword evidence="1" id="KW-0472">Membrane</keyword>
<reference key="2">
    <citation type="submission" date="2011-04" db="EMBL/GenBank/DDBJ databases">
        <title>Complete sequence of chromosome of Haliscomenobacter hydrossis DSM 1100.</title>
        <authorList>
            <consortium name="US DOE Joint Genome Institute (JGI-PGF)"/>
            <person name="Lucas S."/>
            <person name="Han J."/>
            <person name="Lapidus A."/>
            <person name="Bruce D."/>
            <person name="Goodwin L."/>
            <person name="Pitluck S."/>
            <person name="Peters L."/>
            <person name="Kyrpides N."/>
            <person name="Mavromatis K."/>
            <person name="Ivanova N."/>
            <person name="Ovchinnikova G."/>
            <person name="Pagani I."/>
            <person name="Daligault H."/>
            <person name="Detter J.C."/>
            <person name="Han C."/>
            <person name="Land M."/>
            <person name="Hauser L."/>
            <person name="Markowitz V."/>
            <person name="Cheng J.-F."/>
            <person name="Hugenholtz P."/>
            <person name="Woyke T."/>
            <person name="Wu D."/>
            <person name="Verbarg S."/>
            <person name="Frueling A."/>
            <person name="Brambilla E."/>
            <person name="Klenk H.-P."/>
            <person name="Eisen J.A."/>
        </authorList>
    </citation>
    <scope>NUCLEOTIDE SEQUENCE</scope>
    <source>
        <strain>DSM 1100</strain>
    </source>
</reference>
<dbReference type="eggNOG" id="COG2885">
    <property type="taxonomic scope" value="Bacteria"/>
</dbReference>
<dbReference type="InterPro" id="IPR036737">
    <property type="entry name" value="OmpA-like_sf"/>
</dbReference>
<protein>
    <submittedName>
        <fullName evidence="3">OmpA/MotB domain protein</fullName>
    </submittedName>
</protein>
<dbReference type="SUPFAM" id="SSF103088">
    <property type="entry name" value="OmpA-like"/>
    <property type="match status" value="1"/>
</dbReference>
<dbReference type="Gene3D" id="3.30.1330.60">
    <property type="entry name" value="OmpA-like domain"/>
    <property type="match status" value="1"/>
</dbReference>
<dbReference type="PANTHER" id="PTHR30329">
    <property type="entry name" value="STATOR ELEMENT OF FLAGELLAR MOTOR COMPLEX"/>
    <property type="match status" value="1"/>
</dbReference>
<organism evidence="3 4">
    <name type="scientific">Haliscomenobacter hydrossis (strain ATCC 27775 / DSM 1100 / LMG 10767 / O)</name>
    <dbReference type="NCBI Taxonomy" id="760192"/>
    <lineage>
        <taxon>Bacteria</taxon>
        <taxon>Pseudomonadati</taxon>
        <taxon>Bacteroidota</taxon>
        <taxon>Saprospiria</taxon>
        <taxon>Saprospirales</taxon>
        <taxon>Haliscomenobacteraceae</taxon>
        <taxon>Haliscomenobacter</taxon>
    </lineage>
</organism>
<dbReference type="STRING" id="760192.Halhy_2587"/>
<sequence>MKRNLPVITNLTMKSAVKKYSRLWAVLNCLLLVVVLSISCKNQTPKEPVSPEEDPLGAIEDMVNETKALAKEEAARVDEKTQKALESLRSVKFDPETVGEKLYQAILAGKDLKMEVFLFKTLNFVPEQADVLPAMKPELTQLANIMAAFPEFKFQIAAHTAGVGDHILNLTLSHHRATSIVEALEKMGVAKSRMKARGYGDELPIADHTMPEGREANQRIELTFVK</sequence>
<proteinExistence type="predicted"/>
<name>F4KYQ1_HALH1</name>
<dbReference type="KEGG" id="hhy:Halhy_2587"/>
<dbReference type="Pfam" id="PF00691">
    <property type="entry name" value="OmpA"/>
    <property type="match status" value="1"/>
</dbReference>
<dbReference type="HOGENOM" id="CLU_1223317_0_0_10"/>
<dbReference type="InterPro" id="IPR050330">
    <property type="entry name" value="Bact_OuterMem_StrucFunc"/>
</dbReference>
<evidence type="ECO:0000256" key="1">
    <source>
        <dbReference type="PROSITE-ProRule" id="PRU00473"/>
    </source>
</evidence>
<dbReference type="AlphaFoldDB" id="F4KYQ1"/>
<keyword evidence="4" id="KW-1185">Reference proteome</keyword>
<gene>
    <name evidence="3" type="ordered locus">Halhy_2587</name>
</gene>
<dbReference type="InterPro" id="IPR006665">
    <property type="entry name" value="OmpA-like"/>
</dbReference>
<reference evidence="3 4" key="1">
    <citation type="journal article" date="2011" name="Stand. Genomic Sci.">
        <title>Complete genome sequence of Haliscomenobacter hydrossis type strain (O).</title>
        <authorList>
            <consortium name="US DOE Joint Genome Institute (JGI-PGF)"/>
            <person name="Daligault H."/>
            <person name="Lapidus A."/>
            <person name="Zeytun A."/>
            <person name="Nolan M."/>
            <person name="Lucas S."/>
            <person name="Del Rio T.G."/>
            <person name="Tice H."/>
            <person name="Cheng J.F."/>
            <person name="Tapia R."/>
            <person name="Han C."/>
            <person name="Goodwin L."/>
            <person name="Pitluck S."/>
            <person name="Liolios K."/>
            <person name="Pagani I."/>
            <person name="Ivanova N."/>
            <person name="Huntemann M."/>
            <person name="Mavromatis K."/>
            <person name="Mikhailova N."/>
            <person name="Pati A."/>
            <person name="Chen A."/>
            <person name="Palaniappan K."/>
            <person name="Land M."/>
            <person name="Hauser L."/>
            <person name="Brambilla E.M."/>
            <person name="Rohde M."/>
            <person name="Verbarg S."/>
            <person name="Goker M."/>
            <person name="Bristow J."/>
            <person name="Eisen J.A."/>
            <person name="Markowitz V."/>
            <person name="Hugenholtz P."/>
            <person name="Kyrpides N.C."/>
            <person name="Klenk H.P."/>
            <person name="Woyke T."/>
        </authorList>
    </citation>
    <scope>NUCLEOTIDE SEQUENCE [LARGE SCALE GENOMIC DNA]</scope>
    <source>
        <strain evidence="4">ATCC 27775 / DSM 1100 / LMG 10767 / O</strain>
    </source>
</reference>